<dbReference type="EMBL" id="JABAIV010000004">
    <property type="protein sequence ID" value="NNG24229.1"/>
    <property type="molecule type" value="Genomic_DNA"/>
</dbReference>
<evidence type="ECO:0000313" key="1">
    <source>
        <dbReference type="EMBL" id="NNG24229.1"/>
    </source>
</evidence>
<keyword evidence="2" id="KW-1185">Reference proteome</keyword>
<reference evidence="1 2" key="1">
    <citation type="submission" date="2020-04" db="EMBL/GenBank/DDBJ databases">
        <title>Massilia sp. nov., a cold adapted bacteria isolated from Arctic soil.</title>
        <authorList>
            <person name="Son J."/>
            <person name="Ka J.-O."/>
        </authorList>
    </citation>
    <scope>NUCLEOTIDE SEQUENCE [LARGE SCALE GENOMIC DNA]</scope>
    <source>
        <strain evidence="1 2">ML15P13</strain>
    </source>
</reference>
<evidence type="ECO:0000313" key="2">
    <source>
        <dbReference type="Proteomes" id="UP000533905"/>
    </source>
</evidence>
<dbReference type="RefSeq" id="WP_171085616.1">
    <property type="nucleotide sequence ID" value="NZ_JABAIV010000004.1"/>
</dbReference>
<proteinExistence type="predicted"/>
<protein>
    <recommendedName>
        <fullName evidence="3">Glycosyltransferase family 2 protein</fullName>
    </recommendedName>
</protein>
<comment type="caution">
    <text evidence="1">The sequence shown here is derived from an EMBL/GenBank/DDBJ whole genome shotgun (WGS) entry which is preliminary data.</text>
</comment>
<accession>A0A7Y2K2I6</accession>
<name>A0A7Y2K2I6_9BURK</name>
<organism evidence="1 2">
    <name type="scientific">Telluria aromaticivorans</name>
    <dbReference type="NCBI Taxonomy" id="2725995"/>
    <lineage>
        <taxon>Bacteria</taxon>
        <taxon>Pseudomonadati</taxon>
        <taxon>Pseudomonadota</taxon>
        <taxon>Betaproteobacteria</taxon>
        <taxon>Burkholderiales</taxon>
        <taxon>Oxalobacteraceae</taxon>
        <taxon>Telluria group</taxon>
        <taxon>Telluria</taxon>
    </lineage>
</organism>
<dbReference type="Proteomes" id="UP000533905">
    <property type="component" value="Unassembled WGS sequence"/>
</dbReference>
<dbReference type="AlphaFoldDB" id="A0A7Y2K2I6"/>
<evidence type="ECO:0008006" key="3">
    <source>
        <dbReference type="Google" id="ProtNLM"/>
    </source>
</evidence>
<gene>
    <name evidence="1" type="ORF">HGB41_14630</name>
</gene>
<sequence>MTTTLISWSIAIFAARETTDTLARCVRAALAASIGRQLVIDVLINGNAELAEKFLAIARNLDCGEAKLRVWSISEPDKAHTWNEYVYRIWEPESITFFIDGYAQVRTDALSAMERRLAMTPDALGATGVPTCGRSATAIREQMKRKGGIHGNLFAISAEGMRGIRRVGFKLPLGIYRTDPLIGSVLMFRLDPANNTWDPRRIAVEPTATWHVDGIEDITWGNVKAHFKRMLRQAQGELENRAAREHLAVQQLPSNQLPLTVADLIAQWLTAQPVQARSLFLKRPLCYYAAWKVRVLRNWSRANYPPELLYSAKITMKTTAVS</sequence>